<accession>A0A9W9ZDI5</accession>
<protein>
    <submittedName>
        <fullName evidence="1">Uncharacterized protein</fullName>
    </submittedName>
</protein>
<dbReference type="AlphaFoldDB" id="A0A9W9ZDI5"/>
<name>A0A9W9ZDI5_9CNID</name>
<organism evidence="1 2">
    <name type="scientific">Desmophyllum pertusum</name>
    <dbReference type="NCBI Taxonomy" id="174260"/>
    <lineage>
        <taxon>Eukaryota</taxon>
        <taxon>Metazoa</taxon>
        <taxon>Cnidaria</taxon>
        <taxon>Anthozoa</taxon>
        <taxon>Hexacorallia</taxon>
        <taxon>Scleractinia</taxon>
        <taxon>Caryophylliina</taxon>
        <taxon>Caryophylliidae</taxon>
        <taxon>Desmophyllum</taxon>
    </lineage>
</organism>
<gene>
    <name evidence="1" type="ORF">OS493_024136</name>
</gene>
<proteinExistence type="predicted"/>
<dbReference type="Proteomes" id="UP001163046">
    <property type="component" value="Unassembled WGS sequence"/>
</dbReference>
<comment type="caution">
    <text evidence="1">The sequence shown here is derived from an EMBL/GenBank/DDBJ whole genome shotgun (WGS) entry which is preliminary data.</text>
</comment>
<sequence>MATGYQGREPSTRFCEIVYVGRKEGGRIIRPHDVTIFYKSTGRGEFEVQGGVIFDSEQGSGQRRLTIVAAQGYKFGIARDRGGTYTFTTSANRIWGEMQERVDL</sequence>
<dbReference type="OrthoDB" id="10430114at2759"/>
<reference evidence="1" key="1">
    <citation type="submission" date="2023-01" db="EMBL/GenBank/DDBJ databases">
        <title>Genome assembly of the deep-sea coral Lophelia pertusa.</title>
        <authorList>
            <person name="Herrera S."/>
            <person name="Cordes E."/>
        </authorList>
    </citation>
    <scope>NUCLEOTIDE SEQUENCE</scope>
    <source>
        <strain evidence="1">USNM1676648</strain>
        <tissue evidence="1">Polyp</tissue>
    </source>
</reference>
<evidence type="ECO:0000313" key="2">
    <source>
        <dbReference type="Proteomes" id="UP001163046"/>
    </source>
</evidence>
<dbReference type="EMBL" id="MU826368">
    <property type="protein sequence ID" value="KAJ7378189.1"/>
    <property type="molecule type" value="Genomic_DNA"/>
</dbReference>
<keyword evidence="2" id="KW-1185">Reference proteome</keyword>
<evidence type="ECO:0000313" key="1">
    <source>
        <dbReference type="EMBL" id="KAJ7378189.1"/>
    </source>
</evidence>